<evidence type="ECO:0000313" key="7">
    <source>
        <dbReference type="Proteomes" id="UP000008466"/>
    </source>
</evidence>
<evidence type="ECO:0000313" key="6">
    <source>
        <dbReference type="EMBL" id="ADY14583.1"/>
    </source>
</evidence>
<protein>
    <submittedName>
        <fullName evidence="6">Phosphonate-transporting ATPase</fullName>
        <ecNumber evidence="6">3.6.3.28</ecNumber>
    </submittedName>
</protein>
<evidence type="ECO:0000259" key="5">
    <source>
        <dbReference type="PROSITE" id="PS50893"/>
    </source>
</evidence>
<dbReference type="CDD" id="cd03255">
    <property type="entry name" value="ABC_MJ0796_LolCDE_FtsE"/>
    <property type="match status" value="1"/>
</dbReference>
<feature type="domain" description="ABC transporter" evidence="5">
    <location>
        <begin position="2"/>
        <end position="226"/>
    </location>
</feature>
<dbReference type="InterPro" id="IPR017871">
    <property type="entry name" value="ABC_transporter-like_CS"/>
</dbReference>
<keyword evidence="2" id="KW-0547">Nucleotide-binding</keyword>
<dbReference type="OrthoDB" id="9805538at2"/>
<dbReference type="EC" id="3.6.3.28" evidence="6"/>
<dbReference type="GO" id="GO:0005524">
    <property type="term" value="F:ATP binding"/>
    <property type="evidence" value="ECO:0007669"/>
    <property type="project" value="UniProtKB-KW"/>
</dbReference>
<dbReference type="PROSITE" id="PS00211">
    <property type="entry name" value="ABC_TRANSPORTER_1"/>
    <property type="match status" value="1"/>
</dbReference>
<proteinExistence type="inferred from homology"/>
<dbReference type="PANTHER" id="PTHR42798:SF6">
    <property type="entry name" value="CELL DIVISION ATP-BINDING PROTEIN FTSE"/>
    <property type="match status" value="1"/>
</dbReference>
<comment type="similarity">
    <text evidence="4">Belongs to the ABC transporter superfamily. Macrolide exporter (TC 3.A.1.122) family.</text>
</comment>
<keyword evidence="6" id="KW-0378">Hydrolase</keyword>
<evidence type="ECO:0000256" key="4">
    <source>
        <dbReference type="ARBA" id="ARBA00038388"/>
    </source>
</evidence>
<evidence type="ECO:0000256" key="3">
    <source>
        <dbReference type="ARBA" id="ARBA00022840"/>
    </source>
</evidence>
<evidence type="ECO:0000256" key="2">
    <source>
        <dbReference type="ARBA" id="ARBA00022741"/>
    </source>
</evidence>
<accession>F0RRX8</accession>
<dbReference type="KEGG" id="sbu:SpiBuddy_2774"/>
<keyword evidence="7" id="KW-1185">Reference proteome</keyword>
<dbReference type="RefSeq" id="WP_013608427.1">
    <property type="nucleotide sequence ID" value="NC_015152.1"/>
</dbReference>
<evidence type="ECO:0000256" key="1">
    <source>
        <dbReference type="ARBA" id="ARBA00022448"/>
    </source>
</evidence>
<dbReference type="AlphaFoldDB" id="F0RRX8"/>
<dbReference type="PANTHER" id="PTHR42798">
    <property type="entry name" value="LIPOPROTEIN-RELEASING SYSTEM ATP-BINDING PROTEIN LOLD"/>
    <property type="match status" value="1"/>
</dbReference>
<dbReference type="GO" id="GO:0022857">
    <property type="term" value="F:transmembrane transporter activity"/>
    <property type="evidence" value="ECO:0007669"/>
    <property type="project" value="UniProtKB-ARBA"/>
</dbReference>
<dbReference type="InterPro" id="IPR027417">
    <property type="entry name" value="P-loop_NTPase"/>
</dbReference>
<dbReference type="Gene3D" id="3.40.50.300">
    <property type="entry name" value="P-loop containing nucleotide triphosphate hydrolases"/>
    <property type="match status" value="1"/>
</dbReference>
<reference evidence="7" key="1">
    <citation type="submission" date="2011-02" db="EMBL/GenBank/DDBJ databases">
        <title>Complete sequence of Spirochaeta sp. Buddy.</title>
        <authorList>
            <person name="Lucas S."/>
            <person name="Copeland A."/>
            <person name="Lapidus A."/>
            <person name="Cheng J.-F."/>
            <person name="Goodwin L."/>
            <person name="Pitluck S."/>
            <person name="Zeytun A."/>
            <person name="Detter J.C."/>
            <person name="Han C."/>
            <person name="Tapia R."/>
            <person name="Land M."/>
            <person name="Hauser L."/>
            <person name="Kyrpides N."/>
            <person name="Ivanova N."/>
            <person name="Mikhailova N."/>
            <person name="Pagani I."/>
            <person name="Ritalahti K.M."/>
            <person name="Loeffler F.E."/>
            <person name="Woyke T."/>
        </authorList>
    </citation>
    <scope>NUCLEOTIDE SEQUENCE [LARGE SCALE GENOMIC DNA]</scope>
    <source>
        <strain evidence="7">ATCC BAA-1886 / DSM 22777 / Buddy</strain>
    </source>
</reference>
<dbReference type="Pfam" id="PF00005">
    <property type="entry name" value="ABC_tran"/>
    <property type="match status" value="1"/>
</dbReference>
<dbReference type="STRING" id="158189.SpiBuddy_2774"/>
<sequence length="226" mass="25486">MIKVEKVSRNYKTGESIVRALKQVSLEIQGGEFLSIAGPSGSGKTTLLNLIGCIDAIDEGEIIINDQKVSTMNKEEKTTFRRQNLGFIFQTYNLIPVLSAYENVSFVLSLLDVAESEIKQRTYEVLREVGLEGMENRRPSRLSGGQQQRIAIARALVKRPQIILADEPTANLDSKTGEEILKLMKRMNEKYGTTFIFSTHDKMVMEYATRLVQLHDGSIVSDERRQ</sequence>
<dbReference type="HOGENOM" id="CLU_000604_1_22_12"/>
<dbReference type="InterPro" id="IPR003439">
    <property type="entry name" value="ABC_transporter-like_ATP-bd"/>
</dbReference>
<dbReference type="Proteomes" id="UP000008466">
    <property type="component" value="Chromosome"/>
</dbReference>
<dbReference type="GO" id="GO:0098796">
    <property type="term" value="C:membrane protein complex"/>
    <property type="evidence" value="ECO:0007669"/>
    <property type="project" value="UniProtKB-ARBA"/>
</dbReference>
<keyword evidence="3" id="KW-0067">ATP-binding</keyword>
<name>F0RRX8_SPHGB</name>
<dbReference type="SMART" id="SM00382">
    <property type="entry name" value="AAA"/>
    <property type="match status" value="1"/>
</dbReference>
<dbReference type="eggNOG" id="COG1136">
    <property type="taxonomic scope" value="Bacteria"/>
</dbReference>
<dbReference type="PROSITE" id="PS50893">
    <property type="entry name" value="ABC_TRANSPORTER_2"/>
    <property type="match status" value="1"/>
</dbReference>
<dbReference type="EMBL" id="CP002541">
    <property type="protein sequence ID" value="ADY14583.1"/>
    <property type="molecule type" value="Genomic_DNA"/>
</dbReference>
<dbReference type="InterPro" id="IPR003593">
    <property type="entry name" value="AAA+_ATPase"/>
</dbReference>
<dbReference type="InterPro" id="IPR017911">
    <property type="entry name" value="MacB-like_ATP-bd"/>
</dbReference>
<dbReference type="FunFam" id="3.40.50.300:FF:000032">
    <property type="entry name" value="Export ABC transporter ATP-binding protein"/>
    <property type="match status" value="1"/>
</dbReference>
<dbReference type="SUPFAM" id="SSF52540">
    <property type="entry name" value="P-loop containing nucleoside triphosphate hydrolases"/>
    <property type="match status" value="1"/>
</dbReference>
<dbReference type="GO" id="GO:0016887">
    <property type="term" value="F:ATP hydrolysis activity"/>
    <property type="evidence" value="ECO:0007669"/>
    <property type="project" value="InterPro"/>
</dbReference>
<gene>
    <name evidence="6" type="ordered locus">SpiBuddy_2774</name>
</gene>
<keyword evidence="1" id="KW-0813">Transport</keyword>
<organism evidence="6 7">
    <name type="scientific">Sphaerochaeta globosa (strain ATCC BAA-1886 / DSM 22777 / Buddy)</name>
    <name type="common">Spirochaeta sp. (strain Buddy)</name>
    <dbReference type="NCBI Taxonomy" id="158189"/>
    <lineage>
        <taxon>Bacteria</taxon>
        <taxon>Pseudomonadati</taxon>
        <taxon>Spirochaetota</taxon>
        <taxon>Spirochaetia</taxon>
        <taxon>Spirochaetales</taxon>
        <taxon>Sphaerochaetaceae</taxon>
        <taxon>Sphaerochaeta</taxon>
    </lineage>
</organism>